<dbReference type="InterPro" id="IPR010430">
    <property type="entry name" value="DUF1028"/>
</dbReference>
<dbReference type="InterPro" id="IPR029055">
    <property type="entry name" value="Ntn_hydrolases_N"/>
</dbReference>
<accession>A0A561QPP5</accession>
<evidence type="ECO:0000313" key="2">
    <source>
        <dbReference type="Proteomes" id="UP000320653"/>
    </source>
</evidence>
<gene>
    <name evidence="1" type="ORF">FHW37_105458</name>
</gene>
<dbReference type="Pfam" id="PF06267">
    <property type="entry name" value="DUF1028"/>
    <property type="match status" value="1"/>
</dbReference>
<dbReference type="PANTHER" id="PTHR39328">
    <property type="entry name" value="BLL2871 PROTEIN"/>
    <property type="match status" value="1"/>
</dbReference>
<reference evidence="1 2" key="1">
    <citation type="submission" date="2019-06" db="EMBL/GenBank/DDBJ databases">
        <title>Sorghum-associated microbial communities from plants grown in Nebraska, USA.</title>
        <authorList>
            <person name="Schachtman D."/>
        </authorList>
    </citation>
    <scope>NUCLEOTIDE SEQUENCE [LARGE SCALE GENOMIC DNA]</scope>
    <source>
        <strain evidence="1 2">1225</strain>
    </source>
</reference>
<dbReference type="Proteomes" id="UP000320653">
    <property type="component" value="Unassembled WGS sequence"/>
</dbReference>
<dbReference type="AlphaFoldDB" id="A0A561QPP5"/>
<protein>
    <submittedName>
        <fullName evidence="1">Putative Ntn-hydrolase superfamily protein</fullName>
    </submittedName>
</protein>
<dbReference type="GO" id="GO:0016787">
    <property type="term" value="F:hydrolase activity"/>
    <property type="evidence" value="ECO:0007669"/>
    <property type="project" value="UniProtKB-KW"/>
</dbReference>
<keyword evidence="2" id="KW-1185">Reference proteome</keyword>
<dbReference type="OrthoDB" id="9790012at2"/>
<name>A0A561QPP5_9HYPH</name>
<dbReference type="PANTHER" id="PTHR39328:SF1">
    <property type="entry name" value="BLL2871 PROTEIN"/>
    <property type="match status" value="1"/>
</dbReference>
<proteinExistence type="predicted"/>
<organism evidence="1 2">
    <name type="scientific">Neorhizobium alkalisoli</name>
    <dbReference type="NCBI Taxonomy" id="528178"/>
    <lineage>
        <taxon>Bacteria</taxon>
        <taxon>Pseudomonadati</taxon>
        <taxon>Pseudomonadota</taxon>
        <taxon>Alphaproteobacteria</taxon>
        <taxon>Hyphomicrobiales</taxon>
        <taxon>Rhizobiaceae</taxon>
        <taxon>Rhizobium/Agrobacterium group</taxon>
        <taxon>Neorhizobium</taxon>
    </lineage>
</organism>
<dbReference type="SUPFAM" id="SSF56235">
    <property type="entry name" value="N-terminal nucleophile aminohydrolases (Ntn hydrolases)"/>
    <property type="match status" value="1"/>
</dbReference>
<dbReference type="RefSeq" id="WP_145640065.1">
    <property type="nucleotide sequence ID" value="NZ_VIWP01000005.1"/>
</dbReference>
<sequence>MTFSLSALDRQTGMFGIAVASSSIAVGNRCSWARAGTGVIATQHRTDIRCGPLGLDLLGKGFSARETVDILVAGSEHPNLRQFAAVDTGGRTAFFNGPDISSIATAHEGDACVSVGNFMANEQVTESMVRGYEAAAGMPFAERLLASLDAGVAAGGETQPAMAAALLIVDKHAWPLVDLRVDFEPEPATKLRSLWRAYEPIVDRFITQVLEPAALKPLINSALQV</sequence>
<keyword evidence="1" id="KW-0378">Hydrolase</keyword>
<dbReference type="Gene3D" id="3.60.20.10">
    <property type="entry name" value="Glutamine Phosphoribosylpyrophosphate, subunit 1, domain 1"/>
    <property type="match status" value="1"/>
</dbReference>
<comment type="caution">
    <text evidence="1">The sequence shown here is derived from an EMBL/GenBank/DDBJ whole genome shotgun (WGS) entry which is preliminary data.</text>
</comment>
<dbReference type="EMBL" id="VIWP01000005">
    <property type="protein sequence ID" value="TWF52354.1"/>
    <property type="molecule type" value="Genomic_DNA"/>
</dbReference>
<evidence type="ECO:0000313" key="1">
    <source>
        <dbReference type="EMBL" id="TWF52354.1"/>
    </source>
</evidence>